<evidence type="ECO:0000313" key="2">
    <source>
        <dbReference type="EMBL" id="MCM2391358.1"/>
    </source>
</evidence>
<dbReference type="EMBL" id="JAMQAW010000030">
    <property type="protein sequence ID" value="MCM2391358.1"/>
    <property type="molecule type" value="Genomic_DNA"/>
</dbReference>
<protein>
    <submittedName>
        <fullName evidence="2">Uncharacterized protein</fullName>
    </submittedName>
</protein>
<evidence type="ECO:0000256" key="1">
    <source>
        <dbReference type="SAM" id="Phobius"/>
    </source>
</evidence>
<organism evidence="2 3">
    <name type="scientific">Streptomyces albipurpureus</name>
    <dbReference type="NCBI Taxonomy" id="2897419"/>
    <lineage>
        <taxon>Bacteria</taxon>
        <taxon>Bacillati</taxon>
        <taxon>Actinomycetota</taxon>
        <taxon>Actinomycetes</taxon>
        <taxon>Kitasatosporales</taxon>
        <taxon>Streptomycetaceae</taxon>
        <taxon>Streptomyces</taxon>
    </lineage>
</organism>
<name>A0ABT0UVH3_9ACTN</name>
<accession>A0ABT0UVH3</accession>
<sequence>MAHEEKRAWILGVVAVVAYAVYLATVLGRADSAPLAEVSYASTLLWTVGGAIVSSIVVDIVWGLATAKENTRKDQRDREINRFGEYVGQSFVILGAVAALGMAMAEVDYFWIANAIYLAFALSAVLGSIAKIVSYRRGFQPW</sequence>
<keyword evidence="1" id="KW-0812">Transmembrane</keyword>
<feature type="transmembrane region" description="Helical" evidence="1">
    <location>
        <begin position="44"/>
        <end position="65"/>
    </location>
</feature>
<feature type="transmembrane region" description="Helical" evidence="1">
    <location>
        <begin position="86"/>
        <end position="105"/>
    </location>
</feature>
<keyword evidence="1" id="KW-1133">Transmembrane helix</keyword>
<dbReference type="RefSeq" id="WP_250921690.1">
    <property type="nucleotide sequence ID" value="NZ_JAMQAW010000030.1"/>
</dbReference>
<proteinExistence type="predicted"/>
<keyword evidence="3" id="KW-1185">Reference proteome</keyword>
<evidence type="ECO:0000313" key="3">
    <source>
        <dbReference type="Proteomes" id="UP001431429"/>
    </source>
</evidence>
<dbReference type="Proteomes" id="UP001431429">
    <property type="component" value="Unassembled WGS sequence"/>
</dbReference>
<feature type="transmembrane region" description="Helical" evidence="1">
    <location>
        <begin position="111"/>
        <end position="133"/>
    </location>
</feature>
<reference evidence="2" key="1">
    <citation type="submission" date="2022-06" db="EMBL/GenBank/DDBJ databases">
        <title>Genome public.</title>
        <authorList>
            <person name="Sun Q."/>
        </authorList>
    </citation>
    <scope>NUCLEOTIDE SEQUENCE</scope>
    <source>
        <strain evidence="2">CWNU-1</strain>
    </source>
</reference>
<gene>
    <name evidence="2" type="ORF">NBG84_24215</name>
</gene>
<keyword evidence="1" id="KW-0472">Membrane</keyword>
<comment type="caution">
    <text evidence="2">The sequence shown here is derived from an EMBL/GenBank/DDBJ whole genome shotgun (WGS) entry which is preliminary data.</text>
</comment>
<feature type="transmembrane region" description="Helical" evidence="1">
    <location>
        <begin position="7"/>
        <end position="24"/>
    </location>
</feature>